<evidence type="ECO:0000259" key="1">
    <source>
        <dbReference type="Pfam" id="PF13556"/>
    </source>
</evidence>
<dbReference type="Gene3D" id="1.10.10.2840">
    <property type="entry name" value="PucR C-terminal helix-turn-helix domain"/>
    <property type="match status" value="1"/>
</dbReference>
<evidence type="ECO:0000313" key="2">
    <source>
        <dbReference type="EMBL" id="MPY41871.1"/>
    </source>
</evidence>
<keyword evidence="3" id="KW-1185">Reference proteome</keyword>
<dbReference type="InterPro" id="IPR025736">
    <property type="entry name" value="PucR_C-HTH_dom"/>
</dbReference>
<dbReference type="OrthoDB" id="5051269at2"/>
<sequence length="340" mass="36065">MHELIGRLEVTDDAAADALRVIDHFDGLTEERASVAAVVRATAALAGCPAGLHDAGRGITRRYDSRGHSLPEAESRSWARAAVPGSPGSWVWLERTGEARPLDALILERSARAVRTLTGDFAHHNTAAAVRIACDPDVSDADRLDALGVLRLTGPVTVVVTTFPDPAGPRATRIGAHAVALVPGAPDLHQDLRAGTAVAQVPAHLPAALERARVALRLTDRVDGPGRSLVAYDDLGALAVLAERITPQEAAATDDVHGLDKVLLTRPWVIDTLQAVLDQASLRQAATGLHIHHSTLQERLSWLSSQLGYAVTKPGGRQRATVAVLLWRIAHSEDERGGDG</sequence>
<gene>
    <name evidence="2" type="ORF">FNH04_18765</name>
</gene>
<dbReference type="InterPro" id="IPR042070">
    <property type="entry name" value="PucR_C-HTH_sf"/>
</dbReference>
<dbReference type="EMBL" id="VJZE01000119">
    <property type="protein sequence ID" value="MPY41871.1"/>
    <property type="molecule type" value="Genomic_DNA"/>
</dbReference>
<dbReference type="RefSeq" id="WP_152785696.1">
    <property type="nucleotide sequence ID" value="NZ_BAABEQ010000001.1"/>
</dbReference>
<name>A0A5N8W2Z8_9ACTN</name>
<feature type="domain" description="PucR C-terminal helix-turn-helix" evidence="1">
    <location>
        <begin position="270"/>
        <end position="325"/>
    </location>
</feature>
<comment type="caution">
    <text evidence="2">The sequence shown here is derived from an EMBL/GenBank/DDBJ whole genome shotgun (WGS) entry which is preliminary data.</text>
</comment>
<dbReference type="Proteomes" id="UP000326979">
    <property type="component" value="Unassembled WGS sequence"/>
</dbReference>
<dbReference type="Pfam" id="PF13556">
    <property type="entry name" value="HTH_30"/>
    <property type="match status" value="1"/>
</dbReference>
<dbReference type="AlphaFoldDB" id="A0A5N8W2Z8"/>
<proteinExistence type="predicted"/>
<evidence type="ECO:0000313" key="3">
    <source>
        <dbReference type="Proteomes" id="UP000326979"/>
    </source>
</evidence>
<reference evidence="2 3" key="1">
    <citation type="submission" date="2019-07" db="EMBL/GenBank/DDBJ databases">
        <title>New species of Amycolatopsis and Streptomyces.</title>
        <authorList>
            <person name="Duangmal K."/>
            <person name="Teo W.F.A."/>
            <person name="Lipun K."/>
        </authorList>
    </citation>
    <scope>NUCLEOTIDE SEQUENCE [LARGE SCALE GENOMIC DNA]</scope>
    <source>
        <strain evidence="2 3">TISTR 2346</strain>
    </source>
</reference>
<organism evidence="2 3">
    <name type="scientific">Streptomyces phyllanthi</name>
    <dbReference type="NCBI Taxonomy" id="1803180"/>
    <lineage>
        <taxon>Bacteria</taxon>
        <taxon>Bacillati</taxon>
        <taxon>Actinomycetota</taxon>
        <taxon>Actinomycetes</taxon>
        <taxon>Kitasatosporales</taxon>
        <taxon>Streptomycetaceae</taxon>
        <taxon>Streptomyces</taxon>
    </lineage>
</organism>
<protein>
    <recommendedName>
        <fullName evidence="1">PucR C-terminal helix-turn-helix domain-containing protein</fullName>
    </recommendedName>
</protein>
<accession>A0A5N8W2Z8</accession>